<organism evidence="2 3">
    <name type="scientific">Pelosinus propionicus DSM 13327</name>
    <dbReference type="NCBI Taxonomy" id="1123291"/>
    <lineage>
        <taxon>Bacteria</taxon>
        <taxon>Bacillati</taxon>
        <taxon>Bacillota</taxon>
        <taxon>Negativicutes</taxon>
        <taxon>Selenomonadales</taxon>
        <taxon>Sporomusaceae</taxon>
        <taxon>Pelosinus</taxon>
    </lineage>
</organism>
<dbReference type="AlphaFoldDB" id="A0A1I4KW32"/>
<name>A0A1I4KW32_9FIRM</name>
<dbReference type="OrthoDB" id="1684061at2"/>
<sequence length="62" mass="6723">MKYQFIVGGMTLVTGIVLIAMGTDFGNHINLTVGVIMGSIMLLLGTARLKNAIAYRREHGDE</sequence>
<evidence type="ECO:0000313" key="3">
    <source>
        <dbReference type="Proteomes" id="UP000199520"/>
    </source>
</evidence>
<evidence type="ECO:0000256" key="1">
    <source>
        <dbReference type="SAM" id="Phobius"/>
    </source>
</evidence>
<dbReference type="RefSeq" id="WP_090937420.1">
    <property type="nucleotide sequence ID" value="NZ_FOTS01000020.1"/>
</dbReference>
<keyword evidence="1" id="KW-0472">Membrane</keyword>
<keyword evidence="1" id="KW-1133">Transmembrane helix</keyword>
<dbReference type="EMBL" id="FOTS01000020">
    <property type="protein sequence ID" value="SFL83004.1"/>
    <property type="molecule type" value="Genomic_DNA"/>
</dbReference>
<evidence type="ECO:0000313" key="2">
    <source>
        <dbReference type="EMBL" id="SFL83004.1"/>
    </source>
</evidence>
<proteinExistence type="predicted"/>
<accession>A0A1I4KW32</accession>
<protein>
    <submittedName>
        <fullName evidence="2">Uncharacterized protein</fullName>
    </submittedName>
</protein>
<feature type="transmembrane region" description="Helical" evidence="1">
    <location>
        <begin position="29"/>
        <end position="47"/>
    </location>
</feature>
<reference evidence="3" key="1">
    <citation type="submission" date="2016-10" db="EMBL/GenBank/DDBJ databases">
        <authorList>
            <person name="Varghese N."/>
            <person name="Submissions S."/>
        </authorList>
    </citation>
    <scope>NUCLEOTIDE SEQUENCE [LARGE SCALE GENOMIC DNA]</scope>
    <source>
        <strain evidence="3">DSM 13327</strain>
    </source>
</reference>
<dbReference type="Proteomes" id="UP000199520">
    <property type="component" value="Unassembled WGS sequence"/>
</dbReference>
<keyword evidence="3" id="KW-1185">Reference proteome</keyword>
<keyword evidence="1" id="KW-0812">Transmembrane</keyword>
<dbReference type="STRING" id="1123291.SAMN04490355_102014"/>
<feature type="transmembrane region" description="Helical" evidence="1">
    <location>
        <begin position="5"/>
        <end position="23"/>
    </location>
</feature>
<gene>
    <name evidence="2" type="ORF">SAMN04490355_102014</name>
</gene>